<reference evidence="4" key="1">
    <citation type="journal article" date="2020" name="Nat. Commun.">
        <title>Genome sequence of the cluster root forming white lupin.</title>
        <authorList>
            <person name="Hufnagel B."/>
            <person name="Marques A."/>
            <person name="Soriano A."/>
            <person name="Marques L."/>
            <person name="Divol F."/>
            <person name="Doumas P."/>
            <person name="Sallet E."/>
            <person name="Mancinotti D."/>
            <person name="Carrere S."/>
            <person name="Marande W."/>
            <person name="Arribat S."/>
            <person name="Keller J."/>
            <person name="Huneau C."/>
            <person name="Blein T."/>
            <person name="Aime D."/>
            <person name="Laguerre M."/>
            <person name="Taylor J."/>
            <person name="Schubert V."/>
            <person name="Nelson M."/>
            <person name="Geu-Flores F."/>
            <person name="Crespi M."/>
            <person name="Gallardo-Guerrero K."/>
            <person name="Delaux P.-M."/>
            <person name="Salse J."/>
            <person name="Berges H."/>
            <person name="Guyot R."/>
            <person name="Gouzy J."/>
            <person name="Peret B."/>
        </authorList>
    </citation>
    <scope>NUCLEOTIDE SEQUENCE [LARGE SCALE GENOMIC DNA]</scope>
    <source>
        <strain evidence="4">cv. Amiga</strain>
    </source>
</reference>
<dbReference type="OrthoDB" id="1929599at2759"/>
<comment type="caution">
    <text evidence="3">The sequence shown here is derived from an EMBL/GenBank/DDBJ whole genome shotgun (WGS) entry which is preliminary data.</text>
</comment>
<dbReference type="PANTHER" id="PTHR31680">
    <property type="entry name" value="LONGIFOLIA PROTEIN"/>
    <property type="match status" value="1"/>
</dbReference>
<feature type="region of interest" description="Disordered" evidence="1">
    <location>
        <begin position="188"/>
        <end position="223"/>
    </location>
</feature>
<evidence type="ECO:0000259" key="2">
    <source>
        <dbReference type="Pfam" id="PF14309"/>
    </source>
</evidence>
<dbReference type="InterPro" id="IPR025486">
    <property type="entry name" value="DUF4378"/>
</dbReference>
<feature type="region of interest" description="Disordered" evidence="1">
    <location>
        <begin position="70"/>
        <end position="89"/>
    </location>
</feature>
<sequence>MRRGVIGEQQQQQMGCMTTFLHIFHRRHHFLTGKRLPPTHNYIITSPPTTPGSEKQRPSISVVARLMGLDEPTSGSETDPSSEVNRYHHSLPLPHDHYRFFDTNNNLRLKIKANNASDSKYRGKNKSGCFYDSGDYFPEKTKKKIERRLKRRGIDDEAYKDDVKQILEALQLKGLLHSNNYKSNKIKPIRAPLQDNGRDLRQRRSPNRMSNVPEEDQSSTLSHSSLTTIISERYKMEEYRNVLERCDKLLNSIAEMTATTTELQQPSPVSVFDSSFYKDDSPSPLIKRCIHYKEVRRDSEEDKMWSADLCENGRKCENSDDFMYVSEIVRACNYFPHDTNVFMLLEKQQFLKGNDTSKTSMLRRRLIFDIVQEILNKNKRLPPWKAVNSVNIWLEFKRMREREEEKCSEGLVDVTCSILRKDMAQEMMNECCVEMGDVVLDLERLLFKDLVGQIIRDLASFKIPLSMFPRKFM</sequence>
<keyword evidence="4" id="KW-1185">Reference proteome</keyword>
<evidence type="ECO:0000256" key="1">
    <source>
        <dbReference type="SAM" id="MobiDB-lite"/>
    </source>
</evidence>
<feature type="compositionally biased region" description="Polar residues" evidence="1">
    <location>
        <begin position="73"/>
        <end position="84"/>
    </location>
</feature>
<proteinExistence type="predicted"/>
<dbReference type="GO" id="GO:0051513">
    <property type="term" value="P:regulation of monopolar cell growth"/>
    <property type="evidence" value="ECO:0007669"/>
    <property type="project" value="InterPro"/>
</dbReference>
<evidence type="ECO:0000313" key="3">
    <source>
        <dbReference type="EMBL" id="KAE9621928.1"/>
    </source>
</evidence>
<dbReference type="PANTHER" id="PTHR31680:SF12">
    <property type="entry name" value="OS11G0587300 PROTEIN"/>
    <property type="match status" value="1"/>
</dbReference>
<dbReference type="InterPro" id="IPR033334">
    <property type="entry name" value="LNG1/2"/>
</dbReference>
<dbReference type="EMBL" id="WOCE01000001">
    <property type="protein sequence ID" value="KAE9621928.1"/>
    <property type="molecule type" value="Genomic_DNA"/>
</dbReference>
<organism evidence="3 4">
    <name type="scientific">Lupinus albus</name>
    <name type="common">White lupine</name>
    <name type="synonym">Lupinus termis</name>
    <dbReference type="NCBI Taxonomy" id="3870"/>
    <lineage>
        <taxon>Eukaryota</taxon>
        <taxon>Viridiplantae</taxon>
        <taxon>Streptophyta</taxon>
        <taxon>Embryophyta</taxon>
        <taxon>Tracheophyta</taxon>
        <taxon>Spermatophyta</taxon>
        <taxon>Magnoliopsida</taxon>
        <taxon>eudicotyledons</taxon>
        <taxon>Gunneridae</taxon>
        <taxon>Pentapetalae</taxon>
        <taxon>rosids</taxon>
        <taxon>fabids</taxon>
        <taxon>Fabales</taxon>
        <taxon>Fabaceae</taxon>
        <taxon>Papilionoideae</taxon>
        <taxon>50 kb inversion clade</taxon>
        <taxon>genistoids sensu lato</taxon>
        <taxon>core genistoids</taxon>
        <taxon>Genisteae</taxon>
        <taxon>Lupinus</taxon>
    </lineage>
</organism>
<evidence type="ECO:0000313" key="4">
    <source>
        <dbReference type="Proteomes" id="UP000447434"/>
    </source>
</evidence>
<feature type="domain" description="DUF4378" evidence="2">
    <location>
        <begin position="324"/>
        <end position="451"/>
    </location>
</feature>
<dbReference type="AlphaFoldDB" id="A0A6A5PNC9"/>
<dbReference type="Proteomes" id="UP000447434">
    <property type="component" value="Chromosome 1"/>
</dbReference>
<gene>
    <name evidence="3" type="ORF">Lalb_Chr01g0019961</name>
</gene>
<protein>
    <recommendedName>
        <fullName evidence="2">DUF4378 domain-containing protein</fullName>
    </recommendedName>
</protein>
<dbReference type="Pfam" id="PF14309">
    <property type="entry name" value="DUF4378"/>
    <property type="match status" value="1"/>
</dbReference>
<name>A0A6A5PNC9_LUPAL</name>
<accession>A0A6A5PNC9</accession>